<feature type="compositionally biased region" description="Low complexity" evidence="1">
    <location>
        <begin position="177"/>
        <end position="187"/>
    </location>
</feature>
<dbReference type="GeneID" id="92088817"/>
<feature type="region of interest" description="Disordered" evidence="1">
    <location>
        <begin position="174"/>
        <end position="194"/>
    </location>
</feature>
<dbReference type="InterPro" id="IPR000608">
    <property type="entry name" value="UBC"/>
</dbReference>
<gene>
    <name evidence="3" type="ORF">PG994_004345</name>
</gene>
<dbReference type="Proteomes" id="UP001480595">
    <property type="component" value="Unassembled WGS sequence"/>
</dbReference>
<dbReference type="PROSITE" id="PS50127">
    <property type="entry name" value="UBC_2"/>
    <property type="match status" value="1"/>
</dbReference>
<comment type="caution">
    <text evidence="3">The sequence shown here is derived from an EMBL/GenBank/DDBJ whole genome shotgun (WGS) entry which is preliminary data.</text>
</comment>
<dbReference type="Gene3D" id="3.40.50.410">
    <property type="entry name" value="von Willebrand factor, type A domain"/>
    <property type="match status" value="1"/>
</dbReference>
<protein>
    <recommendedName>
        <fullName evidence="2">UBC core domain-containing protein</fullName>
    </recommendedName>
</protein>
<evidence type="ECO:0000313" key="4">
    <source>
        <dbReference type="Proteomes" id="UP001480595"/>
    </source>
</evidence>
<dbReference type="InterPro" id="IPR016135">
    <property type="entry name" value="UBQ-conjugating_enzyme/RWD"/>
</dbReference>
<accession>A0ABR1VT08</accession>
<evidence type="ECO:0000256" key="1">
    <source>
        <dbReference type="SAM" id="MobiDB-lite"/>
    </source>
</evidence>
<reference evidence="3 4" key="1">
    <citation type="submission" date="2023-01" db="EMBL/GenBank/DDBJ databases">
        <title>Analysis of 21 Apiospora genomes using comparative genomics revels a genus with tremendous synthesis potential of carbohydrate active enzymes and secondary metabolites.</title>
        <authorList>
            <person name="Sorensen T."/>
        </authorList>
    </citation>
    <scope>NUCLEOTIDE SEQUENCE [LARGE SCALE GENOMIC DNA]</scope>
    <source>
        <strain evidence="3 4">CBS 135458</strain>
    </source>
</reference>
<proteinExistence type="predicted"/>
<evidence type="ECO:0000259" key="2">
    <source>
        <dbReference type="PROSITE" id="PS50127"/>
    </source>
</evidence>
<feature type="compositionally biased region" description="Basic and acidic residues" evidence="1">
    <location>
        <begin position="145"/>
        <end position="155"/>
    </location>
</feature>
<dbReference type="RefSeq" id="XP_066717921.1">
    <property type="nucleotide sequence ID" value="XM_066855754.1"/>
</dbReference>
<dbReference type="Gene3D" id="3.10.110.10">
    <property type="entry name" value="Ubiquitin Conjugating Enzyme"/>
    <property type="match status" value="1"/>
</dbReference>
<dbReference type="SUPFAM" id="SSF54495">
    <property type="entry name" value="UBC-like"/>
    <property type="match status" value="1"/>
</dbReference>
<dbReference type="InterPro" id="IPR036465">
    <property type="entry name" value="vWFA_dom_sf"/>
</dbReference>
<feature type="region of interest" description="Disordered" evidence="1">
    <location>
        <begin position="115"/>
        <end position="157"/>
    </location>
</feature>
<feature type="domain" description="UBC core" evidence="2">
    <location>
        <begin position="139"/>
        <end position="297"/>
    </location>
</feature>
<feature type="compositionally biased region" description="Basic and acidic residues" evidence="1">
    <location>
        <begin position="122"/>
        <end position="135"/>
    </location>
</feature>
<name>A0ABR1VT08_9PEZI</name>
<dbReference type="EMBL" id="JAQQWL010000005">
    <property type="protein sequence ID" value="KAK8073446.1"/>
    <property type="molecule type" value="Genomic_DNA"/>
</dbReference>
<evidence type="ECO:0000313" key="3">
    <source>
        <dbReference type="EMBL" id="KAK8073446.1"/>
    </source>
</evidence>
<organism evidence="3 4">
    <name type="scientific">Apiospora phragmitis</name>
    <dbReference type="NCBI Taxonomy" id="2905665"/>
    <lineage>
        <taxon>Eukaryota</taxon>
        <taxon>Fungi</taxon>
        <taxon>Dikarya</taxon>
        <taxon>Ascomycota</taxon>
        <taxon>Pezizomycotina</taxon>
        <taxon>Sordariomycetes</taxon>
        <taxon>Xylariomycetidae</taxon>
        <taxon>Amphisphaeriales</taxon>
        <taxon>Apiosporaceae</taxon>
        <taxon>Apiospora</taxon>
    </lineage>
</organism>
<keyword evidence="4" id="KW-1185">Reference proteome</keyword>
<dbReference type="SUPFAM" id="SSF53300">
    <property type="entry name" value="vWA-like"/>
    <property type="match status" value="1"/>
</dbReference>
<dbReference type="Pfam" id="PF00179">
    <property type="entry name" value="UQ_con"/>
    <property type="match status" value="1"/>
</dbReference>
<sequence length="311" mass="34724">MIKDDGDTALWDALALGMDQLVEYGKRYPQAKKRIICISDSLDNKSITNTAADVCWRLRQADIVVDSVSLGQERNSDLRPLSYLLGAYRFHPTTLANALAICELEPFLSLTERPAVSPPARGLRDRTSALTDFKRAKSRAGTTEANEHEFPERKPHPNMNDYFIQLSNFVKSRAATSGGSSSSGSSSRPSQQLRTSRLLNEIRATANTAHPKYDVYVRFATRIKHPNVNLHGRVCHSILDRDWTTDTSMTDILNSVYALLFQPEYMDPVSTTAALGIHQDGAGFADEVRAFVRRYATKSRAEWRVELLGSS</sequence>